<evidence type="ECO:0000256" key="3">
    <source>
        <dbReference type="ARBA" id="ARBA00022989"/>
    </source>
</evidence>
<dbReference type="Gene3D" id="1.20.1250.20">
    <property type="entry name" value="MFS general substrate transporter like domains"/>
    <property type="match status" value="1"/>
</dbReference>
<name>A0A3B4FV99_9CICH</name>
<dbReference type="Ensembl" id="ENSPNYT00000014880.1">
    <property type="protein sequence ID" value="ENSPNYP00000014512.1"/>
    <property type="gene ID" value="ENSPNYG00000011004.1"/>
</dbReference>
<evidence type="ECO:0000313" key="6">
    <source>
        <dbReference type="Ensembl" id="ENSPNYP00000014512.1"/>
    </source>
</evidence>
<keyword evidence="3 5" id="KW-1133">Transmembrane helix</keyword>
<proteinExistence type="predicted"/>
<dbReference type="SUPFAM" id="SSF103473">
    <property type="entry name" value="MFS general substrate transporter"/>
    <property type="match status" value="1"/>
</dbReference>
<dbReference type="InterPro" id="IPR036259">
    <property type="entry name" value="MFS_trans_sf"/>
</dbReference>
<protein>
    <submittedName>
        <fullName evidence="6">Si:dkey-119m7.8</fullName>
    </submittedName>
</protein>
<evidence type="ECO:0000256" key="4">
    <source>
        <dbReference type="ARBA" id="ARBA00023136"/>
    </source>
</evidence>
<evidence type="ECO:0000256" key="1">
    <source>
        <dbReference type="ARBA" id="ARBA00004141"/>
    </source>
</evidence>
<organism evidence="6">
    <name type="scientific">Pundamilia nyererei</name>
    <dbReference type="NCBI Taxonomy" id="303518"/>
    <lineage>
        <taxon>Eukaryota</taxon>
        <taxon>Metazoa</taxon>
        <taxon>Chordata</taxon>
        <taxon>Craniata</taxon>
        <taxon>Vertebrata</taxon>
        <taxon>Euteleostomi</taxon>
        <taxon>Actinopterygii</taxon>
        <taxon>Neopterygii</taxon>
        <taxon>Teleostei</taxon>
        <taxon>Neoteleostei</taxon>
        <taxon>Acanthomorphata</taxon>
        <taxon>Ovalentaria</taxon>
        <taxon>Cichlomorphae</taxon>
        <taxon>Cichliformes</taxon>
        <taxon>Cichlidae</taxon>
        <taxon>African cichlids</taxon>
        <taxon>Pseudocrenilabrinae</taxon>
        <taxon>Haplochromini</taxon>
        <taxon>Pundamilia</taxon>
    </lineage>
</organism>
<feature type="transmembrane region" description="Helical" evidence="5">
    <location>
        <begin position="7"/>
        <end position="27"/>
    </location>
</feature>
<evidence type="ECO:0000256" key="2">
    <source>
        <dbReference type="ARBA" id="ARBA00022692"/>
    </source>
</evidence>
<comment type="subcellular location">
    <subcellularLocation>
        <location evidence="1">Membrane</location>
        <topology evidence="1">Multi-pass membrane protein</topology>
    </subcellularLocation>
</comment>
<dbReference type="STRING" id="303518.ENSPNYP00000014512"/>
<dbReference type="GO" id="GO:0016020">
    <property type="term" value="C:membrane"/>
    <property type="evidence" value="ECO:0007669"/>
    <property type="project" value="UniProtKB-SubCell"/>
</dbReference>
<sequence length="106" mass="11102">DLSVVRTVLAMIGKFGITASLSIIYVYSAEVFPTVIQNGIGIGSMCARTGGVLAPMMYLLRGVSPHAPMVLCGLCPLLGSALTMLLPETANRPLPDSIEDVEGSNH</sequence>
<reference evidence="6" key="1">
    <citation type="submission" date="2023-09" db="UniProtKB">
        <authorList>
            <consortium name="Ensembl"/>
        </authorList>
    </citation>
    <scope>IDENTIFICATION</scope>
</reference>
<keyword evidence="2 5" id="KW-0812">Transmembrane</keyword>
<keyword evidence="4 5" id="KW-0472">Membrane</keyword>
<dbReference type="PANTHER" id="PTHR24064">
    <property type="entry name" value="SOLUTE CARRIER FAMILY 22 MEMBER"/>
    <property type="match status" value="1"/>
</dbReference>
<evidence type="ECO:0000256" key="5">
    <source>
        <dbReference type="SAM" id="Phobius"/>
    </source>
</evidence>
<dbReference type="GeneTree" id="ENSGT00940000164843"/>
<dbReference type="AlphaFoldDB" id="A0A3B4FV99"/>
<accession>A0A3B4FV99</accession>